<evidence type="ECO:0000259" key="1">
    <source>
        <dbReference type="Pfam" id="PF13460"/>
    </source>
</evidence>
<dbReference type="PANTHER" id="PTHR43162">
    <property type="match status" value="1"/>
</dbReference>
<dbReference type="InterPro" id="IPR051604">
    <property type="entry name" value="Ergot_Alk_Oxidoreductase"/>
</dbReference>
<proteinExistence type="predicted"/>
<dbReference type="InterPro" id="IPR036291">
    <property type="entry name" value="NAD(P)-bd_dom_sf"/>
</dbReference>
<accession>A0A0K1EH07</accession>
<dbReference type="RefSeq" id="WP_050432108.1">
    <property type="nucleotide sequence ID" value="NZ_CP012159.1"/>
</dbReference>
<dbReference type="PANTHER" id="PTHR43162:SF1">
    <property type="entry name" value="PRESTALK A DIFFERENTIATION PROTEIN A"/>
    <property type="match status" value="1"/>
</dbReference>
<dbReference type="KEGG" id="ccro:CMC5_042820"/>
<dbReference type="InterPro" id="IPR016040">
    <property type="entry name" value="NAD(P)-bd_dom"/>
</dbReference>
<dbReference type="Proteomes" id="UP000067626">
    <property type="component" value="Chromosome"/>
</dbReference>
<dbReference type="PATRIC" id="fig|52.7.peg.4711"/>
<dbReference type="SUPFAM" id="SSF51735">
    <property type="entry name" value="NAD(P)-binding Rossmann-fold domains"/>
    <property type="match status" value="1"/>
</dbReference>
<feature type="domain" description="NAD(P)-binding" evidence="1">
    <location>
        <begin position="7"/>
        <end position="178"/>
    </location>
</feature>
<evidence type="ECO:0000313" key="2">
    <source>
        <dbReference type="EMBL" id="AKT40129.1"/>
    </source>
</evidence>
<keyword evidence="3" id="KW-1185">Reference proteome</keyword>
<dbReference type="Pfam" id="PF13460">
    <property type="entry name" value="NAD_binding_10"/>
    <property type="match status" value="1"/>
</dbReference>
<dbReference type="Gene3D" id="3.40.50.720">
    <property type="entry name" value="NAD(P)-binding Rossmann-like Domain"/>
    <property type="match status" value="1"/>
</dbReference>
<dbReference type="AlphaFoldDB" id="A0A0K1EH07"/>
<organism evidence="2 3">
    <name type="scientific">Chondromyces crocatus</name>
    <dbReference type="NCBI Taxonomy" id="52"/>
    <lineage>
        <taxon>Bacteria</taxon>
        <taxon>Pseudomonadati</taxon>
        <taxon>Myxococcota</taxon>
        <taxon>Polyangia</taxon>
        <taxon>Polyangiales</taxon>
        <taxon>Polyangiaceae</taxon>
        <taxon>Chondromyces</taxon>
    </lineage>
</organism>
<dbReference type="OrthoDB" id="267890at2"/>
<sequence length="278" mass="29943">MTILVTGATGSVGRHVVEQLLERGQQVRALTRHPGKASWSGSVEIVQGDLAQPASLPAALKGVERVYLFPVPESAEAFVALAREVGVQRVVVLSSSSAVNRGETNAFLSDHHLAVERAVEASGLAWTHLRPGGFAGNTLEWAPSIQAESVVRAPYGKAAQSPIHEADIAEVAVKALLEDGHEGAKYLMSGPEAIARVDQVRAIGKAIGREVRFEEISPDAWRASVRQFLPESIIEMLLGYWAAAVAQPDPVWPAVEDVLGRPARTFQQWAIDHAREFS</sequence>
<gene>
    <name evidence="2" type="ORF">CMC5_042820</name>
</gene>
<dbReference type="EMBL" id="CP012159">
    <property type="protein sequence ID" value="AKT40129.1"/>
    <property type="molecule type" value="Genomic_DNA"/>
</dbReference>
<reference evidence="2 3" key="1">
    <citation type="submission" date="2015-07" db="EMBL/GenBank/DDBJ databases">
        <title>Genome analysis of myxobacterium Chondromyces crocatus Cm c5 reveals a high potential for natural compound synthesis and the genetic basis for the loss of fruiting body formation.</title>
        <authorList>
            <person name="Zaburannyi N."/>
            <person name="Bunk B."/>
            <person name="Maier J."/>
            <person name="Overmann J."/>
            <person name="Mueller R."/>
        </authorList>
    </citation>
    <scope>NUCLEOTIDE SEQUENCE [LARGE SCALE GENOMIC DNA]</scope>
    <source>
        <strain evidence="2 3">Cm c5</strain>
    </source>
</reference>
<protein>
    <submittedName>
        <fullName evidence="2">Hydroxylase</fullName>
    </submittedName>
</protein>
<dbReference type="STRING" id="52.CMC5_042820"/>
<evidence type="ECO:0000313" key="3">
    <source>
        <dbReference type="Proteomes" id="UP000067626"/>
    </source>
</evidence>
<name>A0A0K1EH07_CHOCO</name>